<dbReference type="PANTHER" id="PTHR24201">
    <property type="entry name" value="ANK_REP_REGION DOMAIN-CONTAINING PROTEIN"/>
    <property type="match status" value="1"/>
</dbReference>
<dbReference type="Gene3D" id="1.25.40.20">
    <property type="entry name" value="Ankyrin repeat-containing domain"/>
    <property type="match status" value="1"/>
</dbReference>
<dbReference type="PROSITE" id="PS50297">
    <property type="entry name" value="ANK_REP_REGION"/>
    <property type="match status" value="1"/>
</dbReference>
<evidence type="ECO:0000313" key="4">
    <source>
        <dbReference type="EMBL" id="KAK3266956.1"/>
    </source>
</evidence>
<dbReference type="SMART" id="SM00248">
    <property type="entry name" value="ANK"/>
    <property type="match status" value="2"/>
</dbReference>
<protein>
    <submittedName>
        <fullName evidence="4">Uncharacterized protein</fullName>
    </submittedName>
</protein>
<dbReference type="Pfam" id="PF12796">
    <property type="entry name" value="Ank_2"/>
    <property type="match status" value="1"/>
</dbReference>
<dbReference type="EMBL" id="LGRX02012710">
    <property type="protein sequence ID" value="KAK3266956.1"/>
    <property type="molecule type" value="Genomic_DNA"/>
</dbReference>
<dbReference type="PROSITE" id="PS50088">
    <property type="entry name" value="ANK_REPEAT"/>
    <property type="match status" value="1"/>
</dbReference>
<sequence length="99" mass="10679">MESTRSSEEKLAAVANQALIDAVKLGSVEKLVNLLKKGNIDIEFVDKDKCTSLHWAAFSGKSSVVHILLKAGANPNLINSVHPLGLLFRCAHPLFEGRG</sequence>
<dbReference type="InterPro" id="IPR002110">
    <property type="entry name" value="Ankyrin_rpt"/>
</dbReference>
<dbReference type="PANTHER" id="PTHR24201:SF15">
    <property type="entry name" value="ANKYRIN REPEAT DOMAIN-CONTAINING PROTEIN 66"/>
    <property type="match status" value="1"/>
</dbReference>
<dbReference type="InterPro" id="IPR036770">
    <property type="entry name" value="Ankyrin_rpt-contain_sf"/>
</dbReference>
<dbReference type="SUPFAM" id="SSF48403">
    <property type="entry name" value="Ankyrin repeat"/>
    <property type="match status" value="1"/>
</dbReference>
<accession>A0AAE0KZY0</accession>
<dbReference type="AlphaFoldDB" id="A0AAE0KZY0"/>
<comment type="caution">
    <text evidence="4">The sequence shown here is derived from an EMBL/GenBank/DDBJ whole genome shotgun (WGS) entry which is preliminary data.</text>
</comment>
<evidence type="ECO:0000256" key="1">
    <source>
        <dbReference type="ARBA" id="ARBA00022737"/>
    </source>
</evidence>
<feature type="repeat" description="ANK" evidence="3">
    <location>
        <begin position="48"/>
        <end position="80"/>
    </location>
</feature>
<keyword evidence="5" id="KW-1185">Reference proteome</keyword>
<evidence type="ECO:0000313" key="5">
    <source>
        <dbReference type="Proteomes" id="UP001190700"/>
    </source>
</evidence>
<organism evidence="4 5">
    <name type="scientific">Cymbomonas tetramitiformis</name>
    <dbReference type="NCBI Taxonomy" id="36881"/>
    <lineage>
        <taxon>Eukaryota</taxon>
        <taxon>Viridiplantae</taxon>
        <taxon>Chlorophyta</taxon>
        <taxon>Pyramimonadophyceae</taxon>
        <taxon>Pyramimonadales</taxon>
        <taxon>Pyramimonadaceae</taxon>
        <taxon>Cymbomonas</taxon>
    </lineage>
</organism>
<keyword evidence="1" id="KW-0677">Repeat</keyword>
<keyword evidence="2 3" id="KW-0040">ANK repeat</keyword>
<reference evidence="4 5" key="1">
    <citation type="journal article" date="2015" name="Genome Biol. Evol.">
        <title>Comparative Genomics of a Bacterivorous Green Alga Reveals Evolutionary Causalities and Consequences of Phago-Mixotrophic Mode of Nutrition.</title>
        <authorList>
            <person name="Burns J.A."/>
            <person name="Paasch A."/>
            <person name="Narechania A."/>
            <person name="Kim E."/>
        </authorList>
    </citation>
    <scope>NUCLEOTIDE SEQUENCE [LARGE SCALE GENOMIC DNA]</scope>
    <source>
        <strain evidence="4 5">PLY_AMNH</strain>
    </source>
</reference>
<evidence type="ECO:0000256" key="3">
    <source>
        <dbReference type="PROSITE-ProRule" id="PRU00023"/>
    </source>
</evidence>
<evidence type="ECO:0000256" key="2">
    <source>
        <dbReference type="ARBA" id="ARBA00023043"/>
    </source>
</evidence>
<dbReference type="InterPro" id="IPR050776">
    <property type="entry name" value="Ank_Repeat/CDKN_Inhibitor"/>
</dbReference>
<proteinExistence type="predicted"/>
<name>A0AAE0KZY0_9CHLO</name>
<dbReference type="Proteomes" id="UP001190700">
    <property type="component" value="Unassembled WGS sequence"/>
</dbReference>
<gene>
    <name evidence="4" type="ORF">CYMTET_24456</name>
</gene>